<keyword evidence="3" id="KW-0418">Kinase</keyword>
<evidence type="ECO:0000256" key="2">
    <source>
        <dbReference type="ARBA" id="ARBA00022741"/>
    </source>
</evidence>
<evidence type="ECO:0000313" key="7">
    <source>
        <dbReference type="EMBL" id="OIQ92555.1"/>
    </source>
</evidence>
<name>A0A1J5RSV4_9ZZZZ</name>
<evidence type="ECO:0000256" key="5">
    <source>
        <dbReference type="ARBA" id="ARBA00023012"/>
    </source>
</evidence>
<dbReference type="AlphaFoldDB" id="A0A1J5RSV4"/>
<gene>
    <name evidence="7" type="primary">zraS_23</name>
    <name evidence="7" type="ORF">GALL_254640</name>
</gene>
<dbReference type="InterPro" id="IPR005467">
    <property type="entry name" value="His_kinase_dom"/>
</dbReference>
<dbReference type="GO" id="GO:0004673">
    <property type="term" value="F:protein histidine kinase activity"/>
    <property type="evidence" value="ECO:0007669"/>
    <property type="project" value="UniProtKB-EC"/>
</dbReference>
<evidence type="ECO:0000259" key="6">
    <source>
        <dbReference type="PROSITE" id="PS50109"/>
    </source>
</evidence>
<comment type="caution">
    <text evidence="7">The sequence shown here is derived from an EMBL/GenBank/DDBJ whole genome shotgun (WGS) entry which is preliminary data.</text>
</comment>
<feature type="domain" description="Histidine kinase" evidence="6">
    <location>
        <begin position="1"/>
        <end position="142"/>
    </location>
</feature>
<keyword evidence="4" id="KW-0067">ATP-binding</keyword>
<dbReference type="PROSITE" id="PS50109">
    <property type="entry name" value="HIS_KIN"/>
    <property type="match status" value="1"/>
</dbReference>
<dbReference type="SMART" id="SM00387">
    <property type="entry name" value="HATPase_c"/>
    <property type="match status" value="1"/>
</dbReference>
<evidence type="ECO:0000256" key="4">
    <source>
        <dbReference type="ARBA" id="ARBA00022840"/>
    </source>
</evidence>
<keyword evidence="5" id="KW-0902">Two-component regulatory system</keyword>
<dbReference type="Pfam" id="PF02518">
    <property type="entry name" value="HATPase_c"/>
    <property type="match status" value="1"/>
</dbReference>
<organism evidence="7">
    <name type="scientific">mine drainage metagenome</name>
    <dbReference type="NCBI Taxonomy" id="410659"/>
    <lineage>
        <taxon>unclassified sequences</taxon>
        <taxon>metagenomes</taxon>
        <taxon>ecological metagenomes</taxon>
    </lineage>
</organism>
<dbReference type="SUPFAM" id="SSF55874">
    <property type="entry name" value="ATPase domain of HSP90 chaperone/DNA topoisomerase II/histidine kinase"/>
    <property type="match status" value="1"/>
</dbReference>
<dbReference type="EC" id="2.7.13.3" evidence="7"/>
<accession>A0A1J5RSV4</accession>
<dbReference type="GO" id="GO:0005524">
    <property type="term" value="F:ATP binding"/>
    <property type="evidence" value="ECO:0007669"/>
    <property type="project" value="UniProtKB-KW"/>
</dbReference>
<protein>
    <submittedName>
        <fullName evidence="7">Sensor protein ZraS</fullName>
        <ecNumber evidence="7">2.7.13.3</ecNumber>
    </submittedName>
</protein>
<dbReference type="PRINTS" id="PR00344">
    <property type="entry name" value="BCTRLSENSOR"/>
</dbReference>
<dbReference type="PANTHER" id="PTHR43065:SF46">
    <property type="entry name" value="C4-DICARBOXYLATE TRANSPORT SENSOR PROTEIN DCTB"/>
    <property type="match status" value="1"/>
</dbReference>
<keyword evidence="2" id="KW-0547">Nucleotide-binding</keyword>
<dbReference type="InterPro" id="IPR003594">
    <property type="entry name" value="HATPase_dom"/>
</dbReference>
<dbReference type="InterPro" id="IPR004358">
    <property type="entry name" value="Sig_transdc_His_kin-like_C"/>
</dbReference>
<reference evidence="7" key="1">
    <citation type="submission" date="2016-10" db="EMBL/GenBank/DDBJ databases">
        <title>Sequence of Gallionella enrichment culture.</title>
        <authorList>
            <person name="Poehlein A."/>
            <person name="Muehling M."/>
            <person name="Daniel R."/>
        </authorList>
    </citation>
    <scope>NUCLEOTIDE SEQUENCE</scope>
</reference>
<evidence type="ECO:0000256" key="3">
    <source>
        <dbReference type="ARBA" id="ARBA00022777"/>
    </source>
</evidence>
<dbReference type="GO" id="GO:0000160">
    <property type="term" value="P:phosphorelay signal transduction system"/>
    <property type="evidence" value="ECO:0007669"/>
    <property type="project" value="UniProtKB-KW"/>
</dbReference>
<dbReference type="PANTHER" id="PTHR43065">
    <property type="entry name" value="SENSOR HISTIDINE KINASE"/>
    <property type="match status" value="1"/>
</dbReference>
<evidence type="ECO:0000256" key="1">
    <source>
        <dbReference type="ARBA" id="ARBA00022679"/>
    </source>
</evidence>
<dbReference type="EMBL" id="MLJW01000228">
    <property type="protein sequence ID" value="OIQ92555.1"/>
    <property type="molecule type" value="Genomic_DNA"/>
</dbReference>
<keyword evidence="1 7" id="KW-0808">Transferase</keyword>
<sequence>MADSLVLVAHLLKKADIRVSHHRGATGLVTINKNELQQVLINLFTNAIHAMADGGELKIETSDWNDKEGGRGGVDIRVADTGIGISKENLGRVFDAFFTTKHQGGTGLGLSISYTLVARYGGSISVASQEGIGTVFTVRLLA</sequence>
<dbReference type="InterPro" id="IPR036890">
    <property type="entry name" value="HATPase_C_sf"/>
</dbReference>
<proteinExistence type="predicted"/>
<dbReference type="Gene3D" id="3.30.565.10">
    <property type="entry name" value="Histidine kinase-like ATPase, C-terminal domain"/>
    <property type="match status" value="1"/>
</dbReference>